<dbReference type="Gene3D" id="2.40.180.10">
    <property type="entry name" value="Catalase core domain"/>
    <property type="match status" value="1"/>
</dbReference>
<proteinExistence type="predicted"/>
<dbReference type="PANTHER" id="PTHR36195:SF4">
    <property type="entry name" value="DOMAIN PROTEIN, PUTATIVE (AFU_ORTHOLOGUE AFUA_5G01990)-RELATED"/>
    <property type="match status" value="1"/>
</dbReference>
<keyword evidence="3" id="KW-1185">Reference proteome</keyword>
<sequence>MPSMPGPSTRWAEKVEPDEEQRFARYGELFRQIQEGRAKRWGAGRTLHRKQLVVAHGSLEVLDGLAPYAKYGLFAEPRDYEVVVRLSNGGLDNAPDRVPDIRGFAIRVMGVQGLSALGGEATTQDFTLINQEAFAFPRAEEFVEFVNAASQGNGALFRHVLRRYGVLGAPKRLAGMLKTVARPFSGFATEKLYSTLPMANGPYAVRVRLVPADTNGPSHLGARSDWGGDFCERLRKHPLHWDMQLQYFANEKLTPIEDASVNWPTPYTTVARLMLPRQDPHCESGVALAREVEGGVIDPWRGLAEHRPLGEVQRARKAIYYISQQGRGAT</sequence>
<dbReference type="OrthoDB" id="336698at2"/>
<evidence type="ECO:0000256" key="1">
    <source>
        <dbReference type="ARBA" id="ARBA00002974"/>
    </source>
</evidence>
<comment type="caution">
    <text evidence="2">The sequence shown here is derived from an EMBL/GenBank/DDBJ whole genome shotgun (WGS) entry which is preliminary data.</text>
</comment>
<dbReference type="GO" id="GO:0020037">
    <property type="term" value="F:heme binding"/>
    <property type="evidence" value="ECO:0007669"/>
    <property type="project" value="InterPro"/>
</dbReference>
<dbReference type="EMBL" id="SMLK01000007">
    <property type="protein sequence ID" value="TFY97619.1"/>
    <property type="molecule type" value="Genomic_DNA"/>
</dbReference>
<comment type="function">
    <text evidence="1">Decomposes hydrogen peroxide into water and oxygen; serves to protect cells from the toxic effects of hydrogen peroxide.</text>
</comment>
<gene>
    <name evidence="2" type="ORF">EZ216_17990</name>
</gene>
<reference evidence="2 3" key="1">
    <citation type="submission" date="2019-03" db="EMBL/GenBank/DDBJ databases">
        <title>Ramlibacter sp. 18x22-1, whole genome shotgun sequence.</title>
        <authorList>
            <person name="Zhang X."/>
            <person name="Feng G."/>
            <person name="Zhu H."/>
        </authorList>
    </citation>
    <scope>NUCLEOTIDE SEQUENCE [LARGE SCALE GENOMIC DNA]</scope>
    <source>
        <strain evidence="2 3">18x22-1</strain>
    </source>
</reference>
<organism evidence="2 3">
    <name type="scientific">Ramlibacter humi</name>
    <dbReference type="NCBI Taxonomy" id="2530451"/>
    <lineage>
        <taxon>Bacteria</taxon>
        <taxon>Pseudomonadati</taxon>
        <taxon>Pseudomonadota</taxon>
        <taxon>Betaproteobacteria</taxon>
        <taxon>Burkholderiales</taxon>
        <taxon>Comamonadaceae</taxon>
        <taxon>Ramlibacter</taxon>
    </lineage>
</organism>
<protein>
    <submittedName>
        <fullName evidence="2">Catalase</fullName>
    </submittedName>
</protein>
<evidence type="ECO:0000313" key="3">
    <source>
        <dbReference type="Proteomes" id="UP000297839"/>
    </source>
</evidence>
<dbReference type="AlphaFoldDB" id="A0A4Z0BGV9"/>
<accession>A0A4Z0BGV9</accession>
<dbReference type="PANTHER" id="PTHR36195">
    <property type="entry name" value="DOMAIN PROTEIN, PUTATIVE (AFU_ORTHOLOGUE AFUA_5G01990)-RELATED-RELATED"/>
    <property type="match status" value="1"/>
</dbReference>
<dbReference type="InterPro" id="IPR020835">
    <property type="entry name" value="Catalase_sf"/>
</dbReference>
<dbReference type="SUPFAM" id="SSF56634">
    <property type="entry name" value="Heme-dependent catalase-like"/>
    <property type="match status" value="1"/>
</dbReference>
<evidence type="ECO:0000313" key="2">
    <source>
        <dbReference type="EMBL" id="TFY97619.1"/>
    </source>
</evidence>
<dbReference type="RefSeq" id="WP_135251171.1">
    <property type="nucleotide sequence ID" value="NZ_SMLK01000007.1"/>
</dbReference>
<name>A0A4Z0BGV9_9BURK</name>
<dbReference type="Proteomes" id="UP000297839">
    <property type="component" value="Unassembled WGS sequence"/>
</dbReference>